<sequence length="112" mass="12751">MFYNDRFRDYWGTSNMVLGLFIIVFTVMILLKLRFIENRSGSEYPRPKKKEGNRFHQANRTTMGMLLCSLLFIIMPSVAVGFVEMVGYSIATRIGPFYTCGLLCAGGYNIGL</sequence>
<organism evidence="2 3">
    <name type="scientific">Ancylostoma duodenale</name>
    <dbReference type="NCBI Taxonomy" id="51022"/>
    <lineage>
        <taxon>Eukaryota</taxon>
        <taxon>Metazoa</taxon>
        <taxon>Ecdysozoa</taxon>
        <taxon>Nematoda</taxon>
        <taxon>Chromadorea</taxon>
        <taxon>Rhabditida</taxon>
        <taxon>Rhabditina</taxon>
        <taxon>Rhabditomorpha</taxon>
        <taxon>Strongyloidea</taxon>
        <taxon>Ancylostomatidae</taxon>
        <taxon>Ancylostomatinae</taxon>
        <taxon>Ancylostoma</taxon>
    </lineage>
</organism>
<proteinExistence type="predicted"/>
<dbReference type="Proteomes" id="UP000054047">
    <property type="component" value="Unassembled WGS sequence"/>
</dbReference>
<protein>
    <submittedName>
        <fullName evidence="2">Uncharacterized protein</fullName>
    </submittedName>
</protein>
<feature type="transmembrane region" description="Helical" evidence="1">
    <location>
        <begin position="63"/>
        <end position="83"/>
    </location>
</feature>
<dbReference type="OrthoDB" id="5857418at2759"/>
<name>A0A0C2DAI1_9BILA</name>
<accession>A0A0C2DAI1</accession>
<dbReference type="AlphaFoldDB" id="A0A0C2DAI1"/>
<evidence type="ECO:0000313" key="2">
    <source>
        <dbReference type="EMBL" id="KIH66723.1"/>
    </source>
</evidence>
<dbReference type="InterPro" id="IPR052322">
    <property type="entry name" value="Mito_rRNA_Mtase_NSUN4"/>
</dbReference>
<feature type="transmembrane region" description="Helical" evidence="1">
    <location>
        <begin position="12"/>
        <end position="31"/>
    </location>
</feature>
<keyword evidence="1" id="KW-0812">Transmembrane</keyword>
<dbReference type="PANTHER" id="PTHR46955">
    <property type="entry name" value="PROTEIN CBG01349-RELATED"/>
    <property type="match status" value="1"/>
</dbReference>
<evidence type="ECO:0000256" key="1">
    <source>
        <dbReference type="SAM" id="Phobius"/>
    </source>
</evidence>
<evidence type="ECO:0000313" key="3">
    <source>
        <dbReference type="Proteomes" id="UP000054047"/>
    </source>
</evidence>
<keyword evidence="1" id="KW-1133">Transmembrane helix</keyword>
<keyword evidence="3" id="KW-1185">Reference proteome</keyword>
<keyword evidence="1" id="KW-0472">Membrane</keyword>
<reference evidence="2 3" key="1">
    <citation type="submission" date="2013-12" db="EMBL/GenBank/DDBJ databases">
        <title>Draft genome of the parsitic nematode Ancylostoma duodenale.</title>
        <authorList>
            <person name="Mitreva M."/>
        </authorList>
    </citation>
    <scope>NUCLEOTIDE SEQUENCE [LARGE SCALE GENOMIC DNA]</scope>
    <source>
        <strain evidence="2 3">Zhejiang</strain>
    </source>
</reference>
<gene>
    <name evidence="2" type="ORF">ANCDUO_02949</name>
</gene>
<dbReference type="EMBL" id="KN726995">
    <property type="protein sequence ID" value="KIH66723.1"/>
    <property type="molecule type" value="Genomic_DNA"/>
</dbReference>
<dbReference type="PANTHER" id="PTHR46955:SF3">
    <property type="entry name" value="G_PROTEIN_RECEP_F1_2 DOMAIN-CONTAINING PROTEIN"/>
    <property type="match status" value="1"/>
</dbReference>
<dbReference type="Pfam" id="PF10316">
    <property type="entry name" value="7TM_GPCR_Srbc"/>
    <property type="match status" value="1"/>
</dbReference>
<dbReference type="InterPro" id="IPR019420">
    <property type="entry name" value="7TM_GPCR_serpentine_rcpt_Srbc"/>
</dbReference>